<proteinExistence type="predicted"/>
<evidence type="ECO:0000313" key="2">
    <source>
        <dbReference type="EMBL" id="KAA0044861.1"/>
    </source>
</evidence>
<name>A0A5A7TTL5_CUCMM</name>
<protein>
    <submittedName>
        <fullName evidence="2">Uncharacterized protein</fullName>
    </submittedName>
</protein>
<comment type="caution">
    <text evidence="2">The sequence shown here is derived from an EMBL/GenBank/DDBJ whole genome shotgun (WGS) entry which is preliminary data.</text>
</comment>
<sequence>MLNWVVDNHPKWKDLAEKVFDNDKAMFKEDFVERRTFHENVMREETNVTFERGETSRQGETSNEKFPDYFLKFQELILANNECLNNKLDKLIKEVKSLKDTLKEKVNQTVENNDNIPRYDNNDEGEGDTHNENVEHEVQRDVTN</sequence>
<feature type="compositionally biased region" description="Basic and acidic residues" evidence="1">
    <location>
        <begin position="127"/>
        <end position="144"/>
    </location>
</feature>
<dbReference type="Proteomes" id="UP000321393">
    <property type="component" value="Unassembled WGS sequence"/>
</dbReference>
<evidence type="ECO:0000256" key="1">
    <source>
        <dbReference type="SAM" id="MobiDB-lite"/>
    </source>
</evidence>
<organism evidence="2 3">
    <name type="scientific">Cucumis melo var. makuwa</name>
    <name type="common">Oriental melon</name>
    <dbReference type="NCBI Taxonomy" id="1194695"/>
    <lineage>
        <taxon>Eukaryota</taxon>
        <taxon>Viridiplantae</taxon>
        <taxon>Streptophyta</taxon>
        <taxon>Embryophyta</taxon>
        <taxon>Tracheophyta</taxon>
        <taxon>Spermatophyta</taxon>
        <taxon>Magnoliopsida</taxon>
        <taxon>eudicotyledons</taxon>
        <taxon>Gunneridae</taxon>
        <taxon>Pentapetalae</taxon>
        <taxon>rosids</taxon>
        <taxon>fabids</taxon>
        <taxon>Cucurbitales</taxon>
        <taxon>Cucurbitaceae</taxon>
        <taxon>Benincaseae</taxon>
        <taxon>Cucumis</taxon>
    </lineage>
</organism>
<dbReference type="EMBL" id="SSTE01014791">
    <property type="protein sequence ID" value="KAA0044861.1"/>
    <property type="molecule type" value="Genomic_DNA"/>
</dbReference>
<dbReference type="AlphaFoldDB" id="A0A5A7TTL5"/>
<reference evidence="2 3" key="1">
    <citation type="submission" date="2019-08" db="EMBL/GenBank/DDBJ databases">
        <title>Draft genome sequences of two oriental melons (Cucumis melo L. var makuwa).</title>
        <authorList>
            <person name="Kwon S.-Y."/>
        </authorList>
    </citation>
    <scope>NUCLEOTIDE SEQUENCE [LARGE SCALE GENOMIC DNA]</scope>
    <source>
        <strain evidence="3">cv. SW 3</strain>
        <tissue evidence="2">Leaf</tissue>
    </source>
</reference>
<accession>A0A5A7TTL5</accession>
<feature type="region of interest" description="Disordered" evidence="1">
    <location>
        <begin position="105"/>
        <end position="144"/>
    </location>
</feature>
<gene>
    <name evidence="2" type="ORF">E6C27_scaffold74G001530</name>
</gene>
<evidence type="ECO:0000313" key="3">
    <source>
        <dbReference type="Proteomes" id="UP000321393"/>
    </source>
</evidence>